<keyword evidence="4" id="KW-1185">Reference proteome</keyword>
<evidence type="ECO:0000313" key="3">
    <source>
        <dbReference type="EMBL" id="CAK9136291.1"/>
    </source>
</evidence>
<evidence type="ECO:0000313" key="4">
    <source>
        <dbReference type="Proteomes" id="UP001642360"/>
    </source>
</evidence>
<evidence type="ECO:0000256" key="1">
    <source>
        <dbReference type="SAM" id="Coils"/>
    </source>
</evidence>
<keyword evidence="2" id="KW-1133">Transmembrane helix</keyword>
<sequence length="178" mass="20378">MTKVELKVSTTEAKLLELEKNCATLTTKVEDQTLTLTKIVQRENSIHIQVFNLTEVKAFSDDLGKSFKKGWDEARQSVGVNVESVLFVHYLSPLFLFILETLYFLISRLVNKTLHQLGSLGNLRIYSAIMTMARMERAIWRQGDVEVLRMATTKKVVPRIETFVTLVKMFSLTLTFNS</sequence>
<proteinExistence type="predicted"/>
<organism evidence="3 4">
    <name type="scientific">Ilex paraguariensis</name>
    <name type="common">yerba mate</name>
    <dbReference type="NCBI Taxonomy" id="185542"/>
    <lineage>
        <taxon>Eukaryota</taxon>
        <taxon>Viridiplantae</taxon>
        <taxon>Streptophyta</taxon>
        <taxon>Embryophyta</taxon>
        <taxon>Tracheophyta</taxon>
        <taxon>Spermatophyta</taxon>
        <taxon>Magnoliopsida</taxon>
        <taxon>eudicotyledons</taxon>
        <taxon>Gunneridae</taxon>
        <taxon>Pentapetalae</taxon>
        <taxon>asterids</taxon>
        <taxon>campanulids</taxon>
        <taxon>Aquifoliales</taxon>
        <taxon>Aquifoliaceae</taxon>
        <taxon>Ilex</taxon>
    </lineage>
</organism>
<dbReference type="EMBL" id="CAUOFW020000747">
    <property type="protein sequence ID" value="CAK9136291.1"/>
    <property type="molecule type" value="Genomic_DNA"/>
</dbReference>
<feature type="coiled-coil region" evidence="1">
    <location>
        <begin position="1"/>
        <end position="28"/>
    </location>
</feature>
<feature type="transmembrane region" description="Helical" evidence="2">
    <location>
        <begin position="87"/>
        <end position="106"/>
    </location>
</feature>
<keyword evidence="2" id="KW-0472">Membrane</keyword>
<gene>
    <name evidence="3" type="ORF">ILEXP_LOCUS3267</name>
</gene>
<keyword evidence="1" id="KW-0175">Coiled coil</keyword>
<dbReference type="AlphaFoldDB" id="A0ABC8QU72"/>
<evidence type="ECO:0000256" key="2">
    <source>
        <dbReference type="SAM" id="Phobius"/>
    </source>
</evidence>
<dbReference type="Proteomes" id="UP001642360">
    <property type="component" value="Unassembled WGS sequence"/>
</dbReference>
<keyword evidence="2" id="KW-0812">Transmembrane</keyword>
<accession>A0ABC8QU72</accession>
<reference evidence="3 4" key="1">
    <citation type="submission" date="2024-02" db="EMBL/GenBank/DDBJ databases">
        <authorList>
            <person name="Vignale AGUSTIN F."/>
            <person name="Sosa J E."/>
            <person name="Modenutti C."/>
        </authorList>
    </citation>
    <scope>NUCLEOTIDE SEQUENCE [LARGE SCALE GENOMIC DNA]</scope>
</reference>
<protein>
    <submittedName>
        <fullName evidence="3">Uncharacterized protein</fullName>
    </submittedName>
</protein>
<name>A0ABC8QU72_9AQUA</name>
<comment type="caution">
    <text evidence="3">The sequence shown here is derived from an EMBL/GenBank/DDBJ whole genome shotgun (WGS) entry which is preliminary data.</text>
</comment>